<evidence type="ECO:0000313" key="4">
    <source>
        <dbReference type="Proteomes" id="UP000614996"/>
    </source>
</evidence>
<dbReference type="InterPro" id="IPR050982">
    <property type="entry name" value="Auxin_biosynth/cation_transpt"/>
</dbReference>
<dbReference type="Gene3D" id="3.50.50.60">
    <property type="entry name" value="FAD/NAD(P)-binding domain"/>
    <property type="match status" value="2"/>
</dbReference>
<feature type="compositionally biased region" description="Basic residues" evidence="2">
    <location>
        <begin position="276"/>
        <end position="291"/>
    </location>
</feature>
<dbReference type="GO" id="GO:0050660">
    <property type="term" value="F:flavin adenine dinucleotide binding"/>
    <property type="evidence" value="ECO:0007669"/>
    <property type="project" value="TreeGrafter"/>
</dbReference>
<dbReference type="EMBL" id="BOPO01000128">
    <property type="protein sequence ID" value="GIL30911.1"/>
    <property type="molecule type" value="Genomic_DNA"/>
</dbReference>
<dbReference type="AlphaFoldDB" id="A0A8J4AG13"/>
<name>A0A8J4AG13_9ACTN</name>
<dbReference type="Proteomes" id="UP000614996">
    <property type="component" value="Unassembled WGS sequence"/>
</dbReference>
<feature type="region of interest" description="Disordered" evidence="2">
    <location>
        <begin position="216"/>
        <end position="291"/>
    </location>
</feature>
<dbReference type="InterPro" id="IPR036188">
    <property type="entry name" value="FAD/NAD-bd_sf"/>
</dbReference>
<keyword evidence="1" id="KW-0560">Oxidoreductase</keyword>
<reference evidence="4" key="1">
    <citation type="journal article" date="2021" name="Int. J. Syst. Evol. Microbiol.">
        <title>Actinocatenispora comari sp. nov., an endophytic actinomycete isolated from aerial parts of Comarum salesowianum.</title>
        <authorList>
            <person name="Oyunbileg N."/>
            <person name="Iizaka Y."/>
            <person name="Hamada M."/>
            <person name="Davaapurev B.O."/>
            <person name="Fukumoto A."/>
            <person name="Tsetseg B."/>
            <person name="Kato F."/>
            <person name="Tamura T."/>
            <person name="Batkhuu J."/>
            <person name="Anzai Y."/>
        </authorList>
    </citation>
    <scope>NUCLEOTIDE SEQUENCE [LARGE SCALE GENOMIC DNA]</scope>
    <source>
        <strain evidence="4">NUM-2625</strain>
    </source>
</reference>
<evidence type="ECO:0000256" key="1">
    <source>
        <dbReference type="ARBA" id="ARBA00023002"/>
    </source>
</evidence>
<dbReference type="Pfam" id="PF13738">
    <property type="entry name" value="Pyr_redox_3"/>
    <property type="match status" value="1"/>
</dbReference>
<accession>A0A8J4AG13</accession>
<sequence length="358" mass="38421">MIVAMHSNQMQPVVIVGAGQAGLAAAGAVRAAGAEPVLMEAGSDAVGSWPHFYDSLTLFSPARYSALPGAGFDGDPDRYPHRDEVVDYLRGYAKRLDVDIRYGQRVEQVVARPGGFAVRTVDGQEIAARRVIAASGGFGTPYRPHIPALEGFGGQGSARRRLPRPATVRRAAGGGGRCRQLGDPDRHRACSLLAGHDRLAAPDPVPAAARRRPRHALLADGDPAGHRALGAASADRRDRYAGVRHRQLRGRDRRGQPGSAVDVHPLRGAGPDLRRRPARARRHGAAGHRVPARRGLPRRAGVSMRTAYLRHRGGLSSTHPGLGYVGLEWQRSFSSATLRGVGRDAAHVVRQLDRQTSR</sequence>
<dbReference type="SUPFAM" id="SSF51905">
    <property type="entry name" value="FAD/NAD(P)-binding domain"/>
    <property type="match status" value="1"/>
</dbReference>
<proteinExistence type="predicted"/>
<dbReference type="PANTHER" id="PTHR43539">
    <property type="entry name" value="FLAVIN-BINDING MONOOXYGENASE-LIKE PROTEIN (AFU_ORTHOLOGUE AFUA_4G09220)"/>
    <property type="match status" value="1"/>
</dbReference>
<dbReference type="PANTHER" id="PTHR43539:SF78">
    <property type="entry name" value="FLAVIN-CONTAINING MONOOXYGENASE"/>
    <property type="match status" value="1"/>
</dbReference>
<organism evidence="3 4">
    <name type="scientific">Actinocatenispora comari</name>
    <dbReference type="NCBI Taxonomy" id="2807577"/>
    <lineage>
        <taxon>Bacteria</taxon>
        <taxon>Bacillati</taxon>
        <taxon>Actinomycetota</taxon>
        <taxon>Actinomycetes</taxon>
        <taxon>Micromonosporales</taxon>
        <taxon>Micromonosporaceae</taxon>
        <taxon>Actinocatenispora</taxon>
    </lineage>
</organism>
<evidence type="ECO:0000256" key="2">
    <source>
        <dbReference type="SAM" id="MobiDB-lite"/>
    </source>
</evidence>
<evidence type="ECO:0000313" key="3">
    <source>
        <dbReference type="EMBL" id="GIL30911.1"/>
    </source>
</evidence>
<feature type="region of interest" description="Disordered" evidence="2">
    <location>
        <begin position="149"/>
        <end position="182"/>
    </location>
</feature>
<gene>
    <name evidence="3" type="ORF">NUM_61650</name>
</gene>
<keyword evidence="4" id="KW-1185">Reference proteome</keyword>
<protein>
    <submittedName>
        <fullName evidence="3">Uncharacterized protein</fullName>
    </submittedName>
</protein>
<comment type="caution">
    <text evidence="3">The sequence shown here is derived from an EMBL/GenBank/DDBJ whole genome shotgun (WGS) entry which is preliminary data.</text>
</comment>
<dbReference type="GO" id="GO:0004497">
    <property type="term" value="F:monooxygenase activity"/>
    <property type="evidence" value="ECO:0007669"/>
    <property type="project" value="TreeGrafter"/>
</dbReference>